<dbReference type="KEGG" id="shc:Shell_1120"/>
<gene>
    <name evidence="10" type="ordered locus">Shell_1120</name>
</gene>
<evidence type="ECO:0000256" key="3">
    <source>
        <dbReference type="ARBA" id="ARBA00022475"/>
    </source>
</evidence>
<sequence>MAEKLLEVRHLKTYFYTTKGIVKAVDDVSFELNKGEVLGIAGESGCGKSTTAYSLIRLVPPPGRIVSGEIIFEGENILKLSDDAFRKKIRWKKISMVFQGAMNALNPVFTVGDQIAEVLMLHKGLTKKEAMEEVYKLLEMVGINRRRARSYPHELSGGMKQRVMIAMALALRPPLVIADEPTTALDVVVQAQIMNLLKKLQREQKMSIILITHDLSLIAEIADKVAVMYAGKIVEYGKAEQIYYNPQHPYTQGLLRSIPRIKGEISKLEWIPGTPPDLSAPPPGCRFAPRCKYVMDICRKEEPPIIEVEPGHYVSCWLHAKKSEG</sequence>
<dbReference type="GO" id="GO:0005524">
    <property type="term" value="F:ATP binding"/>
    <property type="evidence" value="ECO:0007669"/>
    <property type="project" value="UniProtKB-KW"/>
</dbReference>
<dbReference type="AlphaFoldDB" id="D7D8X6"/>
<dbReference type="GO" id="GO:0005886">
    <property type="term" value="C:plasma membrane"/>
    <property type="evidence" value="ECO:0007669"/>
    <property type="project" value="UniProtKB-SubCell"/>
</dbReference>
<dbReference type="SUPFAM" id="SSF52540">
    <property type="entry name" value="P-loop containing nucleoside triphosphate hydrolases"/>
    <property type="match status" value="1"/>
</dbReference>
<evidence type="ECO:0000256" key="1">
    <source>
        <dbReference type="ARBA" id="ARBA00004202"/>
    </source>
</evidence>
<reference evidence="11" key="1">
    <citation type="submission" date="2010-05" db="EMBL/GenBank/DDBJ databases">
        <title>Complete sequence of Staphylothermus hellenicus DSM 12710.</title>
        <authorList>
            <consortium name="US DOE Joint Genome Institute"/>
            <person name="Lucas S."/>
            <person name="Copeland A."/>
            <person name="Lapidus A."/>
            <person name="Cheng J.-F."/>
            <person name="Bruce D."/>
            <person name="Goodwin L."/>
            <person name="Pitluck S."/>
            <person name="Davenport K."/>
            <person name="Detter J.C."/>
            <person name="Han C."/>
            <person name="Tapia R."/>
            <person name="Larimer F."/>
            <person name="Land M."/>
            <person name="Hauser L."/>
            <person name="Kyrpides N."/>
            <person name="Mikhailova N."/>
            <person name="Anderson I.J."/>
            <person name="Woyke T."/>
        </authorList>
    </citation>
    <scope>NUCLEOTIDE SEQUENCE [LARGE SCALE GENOMIC DNA]</scope>
    <source>
        <strain evidence="11">DSM 12710 / JCM 10830 / BK20S6-10-b1 / P8</strain>
    </source>
</reference>
<accession>D7D8X6</accession>
<keyword evidence="6" id="KW-0067">ATP-binding</keyword>
<dbReference type="OrthoDB" id="18209at2157"/>
<keyword evidence="11" id="KW-1185">Reference proteome</keyword>
<dbReference type="PROSITE" id="PS50893">
    <property type="entry name" value="ABC_TRANSPORTER_2"/>
    <property type="match status" value="1"/>
</dbReference>
<proteinExistence type="predicted"/>
<dbReference type="PANTHER" id="PTHR43297">
    <property type="entry name" value="OLIGOPEPTIDE TRANSPORT ATP-BINDING PROTEIN APPD"/>
    <property type="match status" value="1"/>
</dbReference>
<dbReference type="InterPro" id="IPR003439">
    <property type="entry name" value="ABC_transporter-like_ATP-bd"/>
</dbReference>
<dbReference type="SMART" id="SM00382">
    <property type="entry name" value="AAA"/>
    <property type="match status" value="1"/>
</dbReference>
<evidence type="ECO:0000256" key="7">
    <source>
        <dbReference type="ARBA" id="ARBA00022967"/>
    </source>
</evidence>
<keyword evidence="4" id="KW-0997">Cell inner membrane</keyword>
<dbReference type="InterPro" id="IPR050388">
    <property type="entry name" value="ABC_Ni/Peptide_Import"/>
</dbReference>
<dbReference type="GeneID" id="9234409"/>
<dbReference type="EMBL" id="CP002051">
    <property type="protein sequence ID" value="ADI32222.1"/>
    <property type="molecule type" value="Genomic_DNA"/>
</dbReference>
<evidence type="ECO:0000256" key="2">
    <source>
        <dbReference type="ARBA" id="ARBA00022448"/>
    </source>
</evidence>
<dbReference type="Proteomes" id="UP000002573">
    <property type="component" value="Chromosome"/>
</dbReference>
<dbReference type="Gene3D" id="3.40.50.300">
    <property type="entry name" value="P-loop containing nucleotide triphosphate hydrolases"/>
    <property type="match status" value="1"/>
</dbReference>
<evidence type="ECO:0000256" key="5">
    <source>
        <dbReference type="ARBA" id="ARBA00022741"/>
    </source>
</evidence>
<evidence type="ECO:0000259" key="9">
    <source>
        <dbReference type="PROSITE" id="PS50893"/>
    </source>
</evidence>
<dbReference type="GO" id="GO:0015833">
    <property type="term" value="P:peptide transport"/>
    <property type="evidence" value="ECO:0007669"/>
    <property type="project" value="InterPro"/>
</dbReference>
<dbReference type="InterPro" id="IPR013563">
    <property type="entry name" value="Oligopep_ABC_C"/>
</dbReference>
<dbReference type="Pfam" id="PF08352">
    <property type="entry name" value="oligo_HPY"/>
    <property type="match status" value="1"/>
</dbReference>
<dbReference type="InterPro" id="IPR017871">
    <property type="entry name" value="ABC_transporter-like_CS"/>
</dbReference>
<dbReference type="InterPro" id="IPR027417">
    <property type="entry name" value="P-loop_NTPase"/>
</dbReference>
<evidence type="ECO:0000256" key="4">
    <source>
        <dbReference type="ARBA" id="ARBA00022519"/>
    </source>
</evidence>
<name>D7D8X6_STAHD</name>
<dbReference type="eggNOG" id="arCOG00181">
    <property type="taxonomic scope" value="Archaea"/>
</dbReference>
<keyword evidence="7" id="KW-1278">Translocase</keyword>
<dbReference type="FunFam" id="3.40.50.300:FF:000016">
    <property type="entry name" value="Oligopeptide ABC transporter ATP-binding component"/>
    <property type="match status" value="1"/>
</dbReference>
<keyword evidence="5" id="KW-0547">Nucleotide-binding</keyword>
<organism evidence="10 11">
    <name type="scientific">Staphylothermus hellenicus (strain DSM 12710 / JCM 10830 / BK20S6-10-b1 / P8)</name>
    <dbReference type="NCBI Taxonomy" id="591019"/>
    <lineage>
        <taxon>Archaea</taxon>
        <taxon>Thermoproteota</taxon>
        <taxon>Thermoprotei</taxon>
        <taxon>Desulfurococcales</taxon>
        <taxon>Desulfurococcaceae</taxon>
        <taxon>Staphylothermus</taxon>
    </lineage>
</organism>
<evidence type="ECO:0000313" key="10">
    <source>
        <dbReference type="EMBL" id="ADI32222.1"/>
    </source>
</evidence>
<reference evidence="10 11" key="2">
    <citation type="journal article" date="2011" name="Stand. Genomic Sci.">
        <title>Complete genome sequence of Staphylothermus hellenicus P8.</title>
        <authorList>
            <person name="Anderson I."/>
            <person name="Wirth R."/>
            <person name="Lucas S."/>
            <person name="Copeland A."/>
            <person name="Lapidus A."/>
            <person name="Cheng J.F."/>
            <person name="Goodwin L."/>
            <person name="Pitluck S."/>
            <person name="Davenport K."/>
            <person name="Detter J.C."/>
            <person name="Han C."/>
            <person name="Tapia R."/>
            <person name="Land M."/>
            <person name="Hauser L."/>
            <person name="Pati A."/>
            <person name="Mikhailova N."/>
            <person name="Woyke T."/>
            <person name="Klenk H.P."/>
            <person name="Kyrpides N."/>
            <person name="Ivanova N."/>
        </authorList>
    </citation>
    <scope>NUCLEOTIDE SEQUENCE [LARGE SCALE GENOMIC DNA]</scope>
    <source>
        <strain evidence="11">DSM 12710 / JCM 10830 / BK20S6-10-b1 / P8</strain>
    </source>
</reference>
<keyword evidence="3" id="KW-1003">Cell membrane</keyword>
<protein>
    <submittedName>
        <fullName evidence="10">Oligopeptide/dipeptide ABC transporter, ATPase subunit</fullName>
    </submittedName>
</protein>
<evidence type="ECO:0000256" key="6">
    <source>
        <dbReference type="ARBA" id="ARBA00022840"/>
    </source>
</evidence>
<dbReference type="Pfam" id="PF00005">
    <property type="entry name" value="ABC_tran"/>
    <property type="match status" value="1"/>
</dbReference>
<dbReference type="RefSeq" id="WP_013143420.1">
    <property type="nucleotide sequence ID" value="NC_014205.1"/>
</dbReference>
<dbReference type="NCBIfam" id="TIGR01727">
    <property type="entry name" value="oligo_HPY"/>
    <property type="match status" value="1"/>
</dbReference>
<evidence type="ECO:0000256" key="8">
    <source>
        <dbReference type="ARBA" id="ARBA00023136"/>
    </source>
</evidence>
<dbReference type="HOGENOM" id="CLU_000604_1_23_2"/>
<evidence type="ECO:0000313" key="11">
    <source>
        <dbReference type="Proteomes" id="UP000002573"/>
    </source>
</evidence>
<comment type="subcellular location">
    <subcellularLocation>
        <location evidence="1">Cell membrane</location>
        <topology evidence="1">Peripheral membrane protein</topology>
    </subcellularLocation>
</comment>
<dbReference type="PROSITE" id="PS00211">
    <property type="entry name" value="ABC_TRANSPORTER_1"/>
    <property type="match status" value="1"/>
</dbReference>
<dbReference type="PANTHER" id="PTHR43297:SF14">
    <property type="entry name" value="ATPASE AAA-TYPE CORE DOMAIN-CONTAINING PROTEIN"/>
    <property type="match status" value="1"/>
</dbReference>
<dbReference type="InterPro" id="IPR003593">
    <property type="entry name" value="AAA+_ATPase"/>
</dbReference>
<dbReference type="CDD" id="cd03257">
    <property type="entry name" value="ABC_NikE_OppD_transporters"/>
    <property type="match status" value="1"/>
</dbReference>
<keyword evidence="8" id="KW-0472">Membrane</keyword>
<dbReference type="GO" id="GO:0016887">
    <property type="term" value="F:ATP hydrolysis activity"/>
    <property type="evidence" value="ECO:0007669"/>
    <property type="project" value="InterPro"/>
</dbReference>
<keyword evidence="2" id="KW-0813">Transport</keyword>
<feature type="domain" description="ABC transporter" evidence="9">
    <location>
        <begin position="8"/>
        <end position="255"/>
    </location>
</feature>
<dbReference type="STRING" id="591019.Shell_1120"/>